<dbReference type="OrthoDB" id="428159at2759"/>
<protein>
    <submittedName>
        <fullName evidence="1">Uncharacterized protein</fullName>
    </submittedName>
</protein>
<dbReference type="EMBL" id="CAJVCH010564239">
    <property type="protein sequence ID" value="CAG7832275.1"/>
    <property type="molecule type" value="Genomic_DNA"/>
</dbReference>
<dbReference type="AlphaFoldDB" id="A0A8J2PQB0"/>
<feature type="non-terminal residue" evidence="1">
    <location>
        <position position="1"/>
    </location>
</feature>
<gene>
    <name evidence="1" type="ORF">AFUS01_LOCUS41964</name>
</gene>
<comment type="caution">
    <text evidence="1">The sequence shown here is derived from an EMBL/GenBank/DDBJ whole genome shotgun (WGS) entry which is preliminary data.</text>
</comment>
<reference evidence="1" key="1">
    <citation type="submission" date="2021-06" db="EMBL/GenBank/DDBJ databases">
        <authorList>
            <person name="Hodson N. C."/>
            <person name="Mongue J. A."/>
            <person name="Jaron S. K."/>
        </authorList>
    </citation>
    <scope>NUCLEOTIDE SEQUENCE</scope>
</reference>
<sequence length="55" mass="6218">MGTVEEKGTYNVPLGFLYTKTSELFFAPKGYKIAPLPCAWTVLMKEIKSINYLKS</sequence>
<evidence type="ECO:0000313" key="2">
    <source>
        <dbReference type="Proteomes" id="UP000708208"/>
    </source>
</evidence>
<dbReference type="Proteomes" id="UP000708208">
    <property type="component" value="Unassembled WGS sequence"/>
</dbReference>
<organism evidence="1 2">
    <name type="scientific">Allacma fusca</name>
    <dbReference type="NCBI Taxonomy" id="39272"/>
    <lineage>
        <taxon>Eukaryota</taxon>
        <taxon>Metazoa</taxon>
        <taxon>Ecdysozoa</taxon>
        <taxon>Arthropoda</taxon>
        <taxon>Hexapoda</taxon>
        <taxon>Collembola</taxon>
        <taxon>Symphypleona</taxon>
        <taxon>Sminthuridae</taxon>
        <taxon>Allacma</taxon>
    </lineage>
</organism>
<accession>A0A8J2PQB0</accession>
<evidence type="ECO:0000313" key="1">
    <source>
        <dbReference type="EMBL" id="CAG7832275.1"/>
    </source>
</evidence>
<name>A0A8J2PQB0_9HEXA</name>
<keyword evidence="2" id="KW-1185">Reference proteome</keyword>
<proteinExistence type="predicted"/>